<dbReference type="InterPro" id="IPR048348">
    <property type="entry name" value="CCDC22_CC"/>
</dbReference>
<dbReference type="AlphaFoldDB" id="A0AAV1UPD5"/>
<dbReference type="PANTHER" id="PTHR15668">
    <property type="entry name" value="JM1 PROTEIN"/>
    <property type="match status" value="1"/>
</dbReference>
<feature type="domain" description="CCDC22 N-terminal" evidence="4">
    <location>
        <begin position="1"/>
        <end position="115"/>
    </location>
</feature>
<dbReference type="Pfam" id="PF05667">
    <property type="entry name" value="CCDC22_CC"/>
    <property type="match status" value="1"/>
</dbReference>
<name>A0AAV1UPD5_9STRA</name>
<dbReference type="EMBL" id="CAKLBY020000224">
    <property type="protein sequence ID" value="CAK7936489.1"/>
    <property type="molecule type" value="Genomic_DNA"/>
</dbReference>
<evidence type="ECO:0008006" key="7">
    <source>
        <dbReference type="Google" id="ProtNLM"/>
    </source>
</evidence>
<protein>
    <recommendedName>
        <fullName evidence="7">Coiled-coil domain-containing protein 22 homolog</fullName>
    </recommendedName>
</protein>
<feature type="region of interest" description="Disordered" evidence="2">
    <location>
        <begin position="288"/>
        <end position="307"/>
    </location>
</feature>
<feature type="domain" description="CCDC22 coiled-coil" evidence="3">
    <location>
        <begin position="167"/>
        <end position="620"/>
    </location>
</feature>
<sequence length="655" mass="73753">MTEADALIFAALQQSEIILARPLTSVSDLTSDELLAIVHKFLMQLKCVDDSPTFSLSSFDAIASMSVAAKHRVSLKTASILKELGYTGNCRYHHFLYPSEKETKNILTWIVSKLPRFEEEETKNEPFLDGMGRRTGSGLGDAVLDRGSLRDIFVSWKREKTLYMLPNNYIEGLRGFQRLPLQTSPLELPWNSSGESTRTLFRDLSRKSVKVTSLLEALAVEKCGATVLFREDGLGEEVETEGVDIQMCQGQAKDVQIGAGKSECLALQATRIQNSEADETRLQTFGAGLSDVSRSSGASAQESSGEGAGKINAFEFEELKAVDTSQAEQETSEGNEEKLSQDTQKLVSDTNHRLVAMQKVLRCKRGELYQIEQHILETRNRGHEMQKELSRHKQLLAMLPDAHANIEKLNSICEINAKKKEEAAQQMEAARGALLDEYGEYRDRVLSRKARRRQLIREMKTFQTEMLEFNGIIQSKSEYLQTLERVHERQMVKRHQKEDSVGRAMTRSVYTSRIMDIIKQVLKQKQDITKILDDIKTLQKQLDAASEKQKRAGTVAEKKMYSAVSRSKSGNSTKAGAYEECYRKFAQVNELFEKLVVTVGDVGENENAARDLQNWIFQLEARGSSKHLDKVLADLESVRGENLLLQNELCARTSS</sequence>
<evidence type="ECO:0000259" key="3">
    <source>
        <dbReference type="Pfam" id="PF05667"/>
    </source>
</evidence>
<evidence type="ECO:0000313" key="5">
    <source>
        <dbReference type="EMBL" id="CAK7936489.1"/>
    </source>
</evidence>
<evidence type="ECO:0000259" key="4">
    <source>
        <dbReference type="Pfam" id="PF21674"/>
    </source>
</evidence>
<dbReference type="Pfam" id="PF21674">
    <property type="entry name" value="CCDC22_N"/>
    <property type="match status" value="1"/>
</dbReference>
<gene>
    <name evidence="5" type="ORF">PM001_LOCUS21639</name>
</gene>
<dbReference type="Proteomes" id="UP001162060">
    <property type="component" value="Unassembled WGS sequence"/>
</dbReference>
<comment type="similarity">
    <text evidence="1">Belongs to the CCDC22 family.</text>
</comment>
<reference evidence="5" key="1">
    <citation type="submission" date="2024-01" db="EMBL/GenBank/DDBJ databases">
        <authorList>
            <person name="Webb A."/>
        </authorList>
    </citation>
    <scope>NUCLEOTIDE SEQUENCE</scope>
    <source>
        <strain evidence="5">Pm1</strain>
    </source>
</reference>
<dbReference type="InterPro" id="IPR008530">
    <property type="entry name" value="CCDC22"/>
</dbReference>
<evidence type="ECO:0000313" key="6">
    <source>
        <dbReference type="Proteomes" id="UP001162060"/>
    </source>
</evidence>
<comment type="caution">
    <text evidence="5">The sequence shown here is derived from an EMBL/GenBank/DDBJ whole genome shotgun (WGS) entry which is preliminary data.</text>
</comment>
<evidence type="ECO:0000256" key="1">
    <source>
        <dbReference type="ARBA" id="ARBA00006438"/>
    </source>
</evidence>
<organism evidence="5 6">
    <name type="scientific">Peronospora matthiolae</name>
    <dbReference type="NCBI Taxonomy" id="2874970"/>
    <lineage>
        <taxon>Eukaryota</taxon>
        <taxon>Sar</taxon>
        <taxon>Stramenopiles</taxon>
        <taxon>Oomycota</taxon>
        <taxon>Peronosporomycetes</taxon>
        <taxon>Peronosporales</taxon>
        <taxon>Peronosporaceae</taxon>
        <taxon>Peronospora</taxon>
    </lineage>
</organism>
<dbReference type="GO" id="GO:0097602">
    <property type="term" value="F:cullin family protein binding"/>
    <property type="evidence" value="ECO:0007669"/>
    <property type="project" value="TreeGrafter"/>
</dbReference>
<accession>A0AAV1UPD5</accession>
<dbReference type="InterPro" id="IPR048349">
    <property type="entry name" value="CCDC22_N"/>
</dbReference>
<evidence type="ECO:0000256" key="2">
    <source>
        <dbReference type="SAM" id="MobiDB-lite"/>
    </source>
</evidence>
<feature type="region of interest" description="Disordered" evidence="2">
    <location>
        <begin position="322"/>
        <end position="345"/>
    </location>
</feature>
<dbReference type="PANTHER" id="PTHR15668:SF4">
    <property type="entry name" value="COILED-COIL DOMAIN-CONTAINING PROTEIN 22"/>
    <property type="match status" value="1"/>
</dbReference>
<proteinExistence type="inferred from homology"/>
<dbReference type="GO" id="GO:2000060">
    <property type="term" value="P:positive regulation of ubiquitin-dependent protein catabolic process"/>
    <property type="evidence" value="ECO:0007669"/>
    <property type="project" value="TreeGrafter"/>
</dbReference>
<feature type="compositionally biased region" description="Low complexity" evidence="2">
    <location>
        <begin position="293"/>
        <end position="305"/>
    </location>
</feature>